<protein>
    <recommendedName>
        <fullName evidence="5">Integration host factor subunit beta</fullName>
    </recommendedName>
</protein>
<dbReference type="SMART" id="SM00411">
    <property type="entry name" value="BHL"/>
    <property type="match status" value="1"/>
</dbReference>
<dbReference type="InterPro" id="IPR020816">
    <property type="entry name" value="Histone-like_DNA-bd_CS"/>
</dbReference>
<evidence type="ECO:0000313" key="4">
    <source>
        <dbReference type="Proteomes" id="UP000179266"/>
    </source>
</evidence>
<dbReference type="AlphaFoldDB" id="A0A1F7RN40"/>
<dbReference type="Pfam" id="PF00216">
    <property type="entry name" value="Bac_DNA_binding"/>
    <property type="match status" value="1"/>
</dbReference>
<sequence>MTKEDIVNKMWNQINLNKKQSANVVEIIINSIKDVLIRGDKLKIGGFGVFEIKNRKARMGRNPKTGEEAEIKQGKTIKFKPGKPLKQDVMRL</sequence>
<dbReference type="GO" id="GO:0005829">
    <property type="term" value="C:cytosol"/>
    <property type="evidence" value="ECO:0007669"/>
    <property type="project" value="TreeGrafter"/>
</dbReference>
<name>A0A1F7RN40_9BACT</name>
<dbReference type="GO" id="GO:0003677">
    <property type="term" value="F:DNA binding"/>
    <property type="evidence" value="ECO:0007669"/>
    <property type="project" value="UniProtKB-KW"/>
</dbReference>
<keyword evidence="1" id="KW-0238">DNA-binding</keyword>
<dbReference type="PANTHER" id="PTHR33175">
    <property type="entry name" value="DNA-BINDING PROTEIN HU"/>
    <property type="match status" value="1"/>
</dbReference>
<dbReference type="SUPFAM" id="SSF47729">
    <property type="entry name" value="IHF-like DNA-binding proteins"/>
    <property type="match status" value="1"/>
</dbReference>
<reference evidence="3 4" key="1">
    <citation type="journal article" date="2016" name="Nat. Commun.">
        <title>Thousands of microbial genomes shed light on interconnected biogeochemical processes in an aquifer system.</title>
        <authorList>
            <person name="Anantharaman K."/>
            <person name="Brown C.T."/>
            <person name="Hug L.A."/>
            <person name="Sharon I."/>
            <person name="Castelle C.J."/>
            <person name="Probst A.J."/>
            <person name="Thomas B.C."/>
            <person name="Singh A."/>
            <person name="Wilkins M.J."/>
            <person name="Karaoz U."/>
            <person name="Brodie E.L."/>
            <person name="Williams K.H."/>
            <person name="Hubbard S.S."/>
            <person name="Banfield J.F."/>
        </authorList>
    </citation>
    <scope>NUCLEOTIDE SEQUENCE [LARGE SCALE GENOMIC DNA]</scope>
</reference>
<dbReference type="PRINTS" id="PR01727">
    <property type="entry name" value="DNABINDINGHU"/>
</dbReference>
<evidence type="ECO:0000313" key="3">
    <source>
        <dbReference type="EMBL" id="OGL42394.1"/>
    </source>
</evidence>
<evidence type="ECO:0008006" key="5">
    <source>
        <dbReference type="Google" id="ProtNLM"/>
    </source>
</evidence>
<proteinExistence type="inferred from homology"/>
<comment type="caution">
    <text evidence="3">The sequence shown here is derived from an EMBL/GenBank/DDBJ whole genome shotgun (WGS) entry which is preliminary data.</text>
</comment>
<organism evidence="3 4">
    <name type="scientific">Candidatus Schekmanbacteria bacterium RBG_13_48_7</name>
    <dbReference type="NCBI Taxonomy" id="1817878"/>
    <lineage>
        <taxon>Bacteria</taxon>
        <taxon>Candidatus Schekmaniibacteriota</taxon>
    </lineage>
</organism>
<dbReference type="PROSITE" id="PS00045">
    <property type="entry name" value="HISTONE_LIKE"/>
    <property type="match status" value="1"/>
</dbReference>
<dbReference type="GO" id="GO:0030527">
    <property type="term" value="F:structural constituent of chromatin"/>
    <property type="evidence" value="ECO:0007669"/>
    <property type="project" value="InterPro"/>
</dbReference>
<accession>A0A1F7RN40</accession>
<dbReference type="Gene3D" id="4.10.520.10">
    <property type="entry name" value="IHF-like DNA-binding proteins"/>
    <property type="match status" value="1"/>
</dbReference>
<dbReference type="InterPro" id="IPR010992">
    <property type="entry name" value="IHF-like_DNA-bd_dom_sf"/>
</dbReference>
<dbReference type="Proteomes" id="UP000179266">
    <property type="component" value="Unassembled WGS sequence"/>
</dbReference>
<dbReference type="EMBL" id="MGDD01000327">
    <property type="protein sequence ID" value="OGL42394.1"/>
    <property type="molecule type" value="Genomic_DNA"/>
</dbReference>
<gene>
    <name evidence="3" type="ORF">A2161_11945</name>
</gene>
<dbReference type="PANTHER" id="PTHR33175:SF2">
    <property type="entry name" value="INTEGRATION HOST FACTOR SUBUNIT ALPHA"/>
    <property type="match status" value="1"/>
</dbReference>
<comment type="similarity">
    <text evidence="2">Belongs to the bacterial histone-like protein family.</text>
</comment>
<dbReference type="InterPro" id="IPR000119">
    <property type="entry name" value="Hist_DNA-bd"/>
</dbReference>
<evidence type="ECO:0000256" key="1">
    <source>
        <dbReference type="ARBA" id="ARBA00023125"/>
    </source>
</evidence>
<evidence type="ECO:0000256" key="2">
    <source>
        <dbReference type="RuleBase" id="RU003939"/>
    </source>
</evidence>